<evidence type="ECO:0000256" key="2">
    <source>
        <dbReference type="ARBA" id="ARBA00011085"/>
    </source>
</evidence>
<feature type="transmembrane region" description="Helical" evidence="11">
    <location>
        <begin position="192"/>
        <end position="220"/>
    </location>
</feature>
<dbReference type="STRING" id="1328759.A0A5C2SAM1"/>
<comment type="subcellular location">
    <subcellularLocation>
        <location evidence="1">Membrane</location>
        <topology evidence="1">Multi-pass membrane protein</topology>
    </subcellularLocation>
</comment>
<keyword evidence="5 11" id="KW-1133">Transmembrane helix</keyword>
<sequence length="593" mass="64157">MHTELSVVSFICMGLLLLLSPVYLHTRNVAAISLAAWLVVCNLVHGVNSLLWSGNDDVHVPAWCDIMSRVLLAAQIALPGCALAIARKLRQCAIGQEVTQRAHTYMQDLTFCLIIPLAYILLHVIVQPHRFDIIADFGCSASIYTSSVSLIIIWIPPLIVCSTTFAFAFLAIRARLDSGLVFFSHMQDSPRLNIFAFIRPLATSFLIAAISYATTIYAMYARISAIGGLKTWSTDTWSDVHAHMSEIFIVPSDSGIDRVRTEVEWWAVPASSFVLIIMTFLGLIGRATDDSSRGYQVLSRWFRTTILRRPVRDPIIFSSSSFPPQTLSSTPSSPTLVGDAKSLASEDVWNPVGAGPAKLKLANLAKLAIPERPQSSSTCASPEGDDAFVQSTLNYIESPTGREALGLPPFPPALYSPPRHPDDASPPPAIFPPPPAVSKDKDKDKDKARPSSILAAPWPRPPSTVPTSPRTPSPKSSIAPINVQPPSPAPPGRATERPTSVLSLTTSMASSTISMSAYGSFYDDLEPHVVPFQDHLSDSEGAGPGLAVPSHVRKMRSRDILPRGLSTGSRKGRRQGSDGLSGGIHMTVVKEMV</sequence>
<dbReference type="GO" id="GO:0000750">
    <property type="term" value="P:pheromone-dependent signal transduction involved in conjugation with cellular fusion"/>
    <property type="evidence" value="ECO:0007669"/>
    <property type="project" value="TreeGrafter"/>
</dbReference>
<evidence type="ECO:0000256" key="11">
    <source>
        <dbReference type="SAM" id="Phobius"/>
    </source>
</evidence>
<comment type="similarity">
    <text evidence="2">Belongs to the G-protein coupled receptor 4 family.</text>
</comment>
<evidence type="ECO:0000256" key="8">
    <source>
        <dbReference type="ARBA" id="ARBA00023170"/>
    </source>
</evidence>
<name>A0A5C2SAM1_9APHY</name>
<evidence type="ECO:0000256" key="7">
    <source>
        <dbReference type="ARBA" id="ARBA00023136"/>
    </source>
</evidence>
<evidence type="ECO:0000256" key="4">
    <source>
        <dbReference type="ARBA" id="ARBA00022692"/>
    </source>
</evidence>
<feature type="compositionally biased region" description="Basic and acidic residues" evidence="10">
    <location>
        <begin position="438"/>
        <end position="449"/>
    </location>
</feature>
<feature type="transmembrane region" description="Helical" evidence="11">
    <location>
        <begin position="105"/>
        <end position="126"/>
    </location>
</feature>
<dbReference type="OrthoDB" id="2874149at2759"/>
<evidence type="ECO:0000256" key="1">
    <source>
        <dbReference type="ARBA" id="ARBA00004141"/>
    </source>
</evidence>
<dbReference type="PRINTS" id="PR00899">
    <property type="entry name" value="GPCRSTE3"/>
</dbReference>
<protein>
    <submittedName>
        <fullName evidence="12">STE3-domain-containing protein</fullName>
    </submittedName>
</protein>
<evidence type="ECO:0000256" key="5">
    <source>
        <dbReference type="ARBA" id="ARBA00022989"/>
    </source>
</evidence>
<accession>A0A5C2SAM1</accession>
<evidence type="ECO:0000313" key="13">
    <source>
        <dbReference type="Proteomes" id="UP000313359"/>
    </source>
</evidence>
<dbReference type="AlphaFoldDB" id="A0A5C2SAM1"/>
<reference evidence="12" key="1">
    <citation type="journal article" date="2018" name="Genome Biol. Evol.">
        <title>Genomics and development of Lentinus tigrinus, a white-rot wood-decaying mushroom with dimorphic fruiting bodies.</title>
        <authorList>
            <person name="Wu B."/>
            <person name="Xu Z."/>
            <person name="Knudson A."/>
            <person name="Carlson A."/>
            <person name="Chen N."/>
            <person name="Kovaka S."/>
            <person name="LaButti K."/>
            <person name="Lipzen A."/>
            <person name="Pennachio C."/>
            <person name="Riley R."/>
            <person name="Schakwitz W."/>
            <person name="Umezawa K."/>
            <person name="Ohm R.A."/>
            <person name="Grigoriev I.V."/>
            <person name="Nagy L.G."/>
            <person name="Gibbons J."/>
            <person name="Hibbett D."/>
        </authorList>
    </citation>
    <scope>NUCLEOTIDE SEQUENCE [LARGE SCALE GENOMIC DNA]</scope>
    <source>
        <strain evidence="12">ALCF2SS1-6</strain>
    </source>
</reference>
<dbReference type="GO" id="GO:0005886">
    <property type="term" value="C:plasma membrane"/>
    <property type="evidence" value="ECO:0007669"/>
    <property type="project" value="TreeGrafter"/>
</dbReference>
<keyword evidence="6" id="KW-0297">G-protein coupled receptor</keyword>
<feature type="region of interest" description="Disordered" evidence="10">
    <location>
        <begin position="535"/>
        <end position="583"/>
    </location>
</feature>
<dbReference type="Proteomes" id="UP000313359">
    <property type="component" value="Unassembled WGS sequence"/>
</dbReference>
<evidence type="ECO:0000256" key="9">
    <source>
        <dbReference type="ARBA" id="ARBA00023224"/>
    </source>
</evidence>
<dbReference type="Pfam" id="PF02076">
    <property type="entry name" value="STE3"/>
    <property type="match status" value="1"/>
</dbReference>
<feature type="transmembrane region" description="Helical" evidence="11">
    <location>
        <begin position="146"/>
        <end position="172"/>
    </location>
</feature>
<keyword evidence="13" id="KW-1185">Reference proteome</keyword>
<gene>
    <name evidence="12" type="ORF">L227DRAFT_610969</name>
</gene>
<keyword evidence="8" id="KW-0675">Receptor</keyword>
<evidence type="ECO:0000313" key="12">
    <source>
        <dbReference type="EMBL" id="RPD60892.1"/>
    </source>
</evidence>
<keyword evidence="7 11" id="KW-0472">Membrane</keyword>
<organism evidence="12 13">
    <name type="scientific">Lentinus tigrinus ALCF2SS1-6</name>
    <dbReference type="NCBI Taxonomy" id="1328759"/>
    <lineage>
        <taxon>Eukaryota</taxon>
        <taxon>Fungi</taxon>
        <taxon>Dikarya</taxon>
        <taxon>Basidiomycota</taxon>
        <taxon>Agaricomycotina</taxon>
        <taxon>Agaricomycetes</taxon>
        <taxon>Polyporales</taxon>
        <taxon>Polyporaceae</taxon>
        <taxon>Lentinus</taxon>
    </lineage>
</organism>
<proteinExistence type="inferred from homology"/>
<dbReference type="GO" id="GO:0004932">
    <property type="term" value="F:mating-type factor pheromone receptor activity"/>
    <property type="evidence" value="ECO:0007669"/>
    <property type="project" value="InterPro"/>
</dbReference>
<feature type="compositionally biased region" description="Pro residues" evidence="10">
    <location>
        <begin position="424"/>
        <end position="436"/>
    </location>
</feature>
<keyword evidence="9" id="KW-0807">Transducer</keyword>
<feature type="transmembrane region" description="Helical" evidence="11">
    <location>
        <begin position="31"/>
        <end position="54"/>
    </location>
</feature>
<evidence type="ECO:0000256" key="3">
    <source>
        <dbReference type="ARBA" id="ARBA00022507"/>
    </source>
</evidence>
<keyword evidence="4 11" id="KW-0812">Transmembrane</keyword>
<evidence type="ECO:0000256" key="6">
    <source>
        <dbReference type="ARBA" id="ARBA00023040"/>
    </source>
</evidence>
<evidence type="ECO:0000256" key="10">
    <source>
        <dbReference type="SAM" id="MobiDB-lite"/>
    </source>
</evidence>
<dbReference type="EMBL" id="ML122264">
    <property type="protein sequence ID" value="RPD60892.1"/>
    <property type="molecule type" value="Genomic_DNA"/>
</dbReference>
<dbReference type="PANTHER" id="PTHR28097">
    <property type="entry name" value="PHEROMONE A FACTOR RECEPTOR"/>
    <property type="match status" value="1"/>
</dbReference>
<dbReference type="PANTHER" id="PTHR28097:SF1">
    <property type="entry name" value="PHEROMONE A FACTOR RECEPTOR"/>
    <property type="match status" value="1"/>
</dbReference>
<feature type="transmembrane region" description="Helical" evidence="11">
    <location>
        <begin position="265"/>
        <end position="284"/>
    </location>
</feature>
<feature type="transmembrane region" description="Helical" evidence="11">
    <location>
        <begin position="66"/>
        <end position="85"/>
    </location>
</feature>
<keyword evidence="3" id="KW-0589">Pheromone response</keyword>
<feature type="region of interest" description="Disordered" evidence="10">
    <location>
        <begin position="400"/>
        <end position="497"/>
    </location>
</feature>
<dbReference type="InterPro" id="IPR001499">
    <property type="entry name" value="GPCR_STE3"/>
</dbReference>
<feature type="compositionally biased region" description="Pro residues" evidence="10">
    <location>
        <begin position="458"/>
        <end position="472"/>
    </location>
</feature>
<feature type="transmembrane region" description="Helical" evidence="11">
    <location>
        <begin position="6"/>
        <end position="24"/>
    </location>
</feature>